<reference evidence="3 4" key="1">
    <citation type="submission" date="2021-01" db="EMBL/GenBank/DDBJ databases">
        <title>Whole genome shotgun sequence of Verrucosispora lutea NBRC 106530.</title>
        <authorList>
            <person name="Komaki H."/>
            <person name="Tamura T."/>
        </authorList>
    </citation>
    <scope>NUCLEOTIDE SEQUENCE [LARGE SCALE GENOMIC DNA]</scope>
    <source>
        <strain evidence="3 4">NBRC 106530</strain>
    </source>
</reference>
<protein>
    <submittedName>
        <fullName evidence="3">Uncharacterized protein</fullName>
    </submittedName>
</protein>
<dbReference type="Proteomes" id="UP000643165">
    <property type="component" value="Unassembled WGS sequence"/>
</dbReference>
<name>A0ABQ4J3X2_9ACTN</name>
<proteinExistence type="predicted"/>
<keyword evidence="2" id="KW-1133">Transmembrane helix</keyword>
<evidence type="ECO:0000256" key="2">
    <source>
        <dbReference type="SAM" id="Phobius"/>
    </source>
</evidence>
<feature type="region of interest" description="Disordered" evidence="1">
    <location>
        <begin position="1"/>
        <end position="23"/>
    </location>
</feature>
<keyword evidence="2" id="KW-0472">Membrane</keyword>
<evidence type="ECO:0000256" key="1">
    <source>
        <dbReference type="SAM" id="MobiDB-lite"/>
    </source>
</evidence>
<comment type="caution">
    <text evidence="3">The sequence shown here is derived from an EMBL/GenBank/DDBJ whole genome shotgun (WGS) entry which is preliminary data.</text>
</comment>
<evidence type="ECO:0000313" key="4">
    <source>
        <dbReference type="Proteomes" id="UP000643165"/>
    </source>
</evidence>
<gene>
    <name evidence="3" type="ORF">Vlu01_53470</name>
</gene>
<evidence type="ECO:0000313" key="3">
    <source>
        <dbReference type="EMBL" id="GIJ24723.1"/>
    </source>
</evidence>
<accession>A0ABQ4J3X2</accession>
<keyword evidence="2" id="KW-0812">Transmembrane</keyword>
<keyword evidence="4" id="KW-1185">Reference proteome</keyword>
<sequence>MLPSPQVVGPSDGSAGQAGGQMRRRVAAECLRVDDHEGFRRARVSGMDDVSRPASSVLAEDALLGLLLPIWQLVIGAFVLFAVLVSIRRLAQRGPSRMSTALLITAAAIAGFALVGVLLQG</sequence>
<organism evidence="3 4">
    <name type="scientific">Micromonospora lutea</name>
    <dbReference type="NCBI Taxonomy" id="419825"/>
    <lineage>
        <taxon>Bacteria</taxon>
        <taxon>Bacillati</taxon>
        <taxon>Actinomycetota</taxon>
        <taxon>Actinomycetes</taxon>
        <taxon>Micromonosporales</taxon>
        <taxon>Micromonosporaceae</taxon>
        <taxon>Micromonospora</taxon>
    </lineage>
</organism>
<feature type="transmembrane region" description="Helical" evidence="2">
    <location>
        <begin position="99"/>
        <end position="119"/>
    </location>
</feature>
<feature type="transmembrane region" description="Helical" evidence="2">
    <location>
        <begin position="62"/>
        <end position="87"/>
    </location>
</feature>
<dbReference type="EMBL" id="BOPB01000038">
    <property type="protein sequence ID" value="GIJ24723.1"/>
    <property type="molecule type" value="Genomic_DNA"/>
</dbReference>